<dbReference type="Pfam" id="PF02130">
    <property type="entry name" value="YbeY"/>
    <property type="match status" value="1"/>
</dbReference>
<evidence type="ECO:0000256" key="4">
    <source>
        <dbReference type="ARBA" id="ARBA00022759"/>
    </source>
</evidence>
<evidence type="ECO:0000313" key="9">
    <source>
        <dbReference type="Proteomes" id="UP000181981"/>
    </source>
</evidence>
<keyword evidence="2 7" id="KW-0540">Nuclease</keyword>
<dbReference type="RefSeq" id="WP_038557309.1">
    <property type="nucleotide sequence ID" value="NZ_CAXXJF010000003.1"/>
</dbReference>
<dbReference type="NCBIfam" id="TIGR00043">
    <property type="entry name" value="rRNA maturation RNase YbeY"/>
    <property type="match status" value="1"/>
</dbReference>
<dbReference type="EMBL" id="FOHT01000003">
    <property type="protein sequence ID" value="SES91256.1"/>
    <property type="molecule type" value="Genomic_DNA"/>
</dbReference>
<dbReference type="PANTHER" id="PTHR46986:SF1">
    <property type="entry name" value="ENDORIBONUCLEASE YBEY, CHLOROPLASTIC"/>
    <property type="match status" value="1"/>
</dbReference>
<dbReference type="Gene3D" id="3.40.390.30">
    <property type="entry name" value="Metalloproteases ('zincins'), catalytic domain"/>
    <property type="match status" value="1"/>
</dbReference>
<dbReference type="GO" id="GO:0004222">
    <property type="term" value="F:metalloendopeptidase activity"/>
    <property type="evidence" value="ECO:0007669"/>
    <property type="project" value="InterPro"/>
</dbReference>
<dbReference type="GO" id="GO:0004521">
    <property type="term" value="F:RNA endonuclease activity"/>
    <property type="evidence" value="ECO:0007669"/>
    <property type="project" value="UniProtKB-UniRule"/>
</dbReference>
<evidence type="ECO:0000256" key="2">
    <source>
        <dbReference type="ARBA" id="ARBA00022722"/>
    </source>
</evidence>
<proteinExistence type="inferred from homology"/>
<dbReference type="InterPro" id="IPR023091">
    <property type="entry name" value="MetalPrtase_cat_dom_sf_prd"/>
</dbReference>
<keyword evidence="4 7" id="KW-0255">Endonuclease</keyword>
<feature type="binding site" evidence="7">
    <location>
        <position position="118"/>
    </location>
    <ligand>
        <name>Zn(2+)</name>
        <dbReference type="ChEBI" id="CHEBI:29105"/>
        <note>catalytic</note>
    </ligand>
</feature>
<dbReference type="Proteomes" id="UP000181981">
    <property type="component" value="Unassembled WGS sequence"/>
</dbReference>
<dbReference type="GO" id="GO:0006364">
    <property type="term" value="P:rRNA processing"/>
    <property type="evidence" value="ECO:0007669"/>
    <property type="project" value="UniProtKB-UniRule"/>
</dbReference>
<dbReference type="AlphaFoldDB" id="A0A1I0AAN6"/>
<evidence type="ECO:0000256" key="7">
    <source>
        <dbReference type="HAMAP-Rule" id="MF_00009"/>
    </source>
</evidence>
<evidence type="ECO:0000256" key="5">
    <source>
        <dbReference type="ARBA" id="ARBA00022801"/>
    </source>
</evidence>
<protein>
    <recommendedName>
        <fullName evidence="7">Endoribonuclease YbeY</fullName>
        <ecNumber evidence="7">3.1.-.-</ecNumber>
    </recommendedName>
</protein>
<dbReference type="EC" id="3.1.-.-" evidence="7"/>
<keyword evidence="7" id="KW-0963">Cytoplasm</keyword>
<dbReference type="InterPro" id="IPR020549">
    <property type="entry name" value="YbeY_CS"/>
</dbReference>
<dbReference type="GO" id="GO:0005737">
    <property type="term" value="C:cytoplasm"/>
    <property type="evidence" value="ECO:0007669"/>
    <property type="project" value="UniProtKB-SubCell"/>
</dbReference>
<keyword evidence="7" id="KW-0690">Ribosome biogenesis</keyword>
<gene>
    <name evidence="7" type="primary">ybeY</name>
    <name evidence="8" type="ORF">SAMN05444285_103111</name>
</gene>
<dbReference type="HAMAP" id="MF_00009">
    <property type="entry name" value="Endoribonucl_YbeY"/>
    <property type="match status" value="1"/>
</dbReference>
<evidence type="ECO:0000256" key="3">
    <source>
        <dbReference type="ARBA" id="ARBA00022723"/>
    </source>
</evidence>
<dbReference type="PROSITE" id="PS01306">
    <property type="entry name" value="UPF0054"/>
    <property type="match status" value="1"/>
</dbReference>
<sequence length="145" mass="17224">MKSIEFYFEDIKAISFHEDFLKNQIESLVINEKYELGELTIVYCSDEFLLAMNKQYLNHDYYTDIITFDYVEKNVISGDLFISLDRVNENAENYGISQLKELYRVVLHGVLHLVGYKDKTDEEQEEMTKMEEFYLAKIDFKALKV</sequence>
<feature type="binding site" evidence="7">
    <location>
        <position position="112"/>
    </location>
    <ligand>
        <name>Zn(2+)</name>
        <dbReference type="ChEBI" id="CHEBI:29105"/>
        <note>catalytic</note>
    </ligand>
</feature>
<keyword evidence="3 7" id="KW-0479">Metal-binding</keyword>
<evidence type="ECO:0000313" key="8">
    <source>
        <dbReference type="EMBL" id="SES91256.1"/>
    </source>
</evidence>
<comment type="cofactor">
    <cofactor evidence="7">
        <name>Zn(2+)</name>
        <dbReference type="ChEBI" id="CHEBI:29105"/>
    </cofactor>
    <text evidence="7">Binds 1 zinc ion.</text>
</comment>
<evidence type="ECO:0000256" key="1">
    <source>
        <dbReference type="ARBA" id="ARBA00010875"/>
    </source>
</evidence>
<dbReference type="InterPro" id="IPR002036">
    <property type="entry name" value="YbeY"/>
</dbReference>
<dbReference type="GO" id="GO:0008270">
    <property type="term" value="F:zinc ion binding"/>
    <property type="evidence" value="ECO:0007669"/>
    <property type="project" value="UniProtKB-UniRule"/>
</dbReference>
<feature type="binding site" evidence="7">
    <location>
        <position position="108"/>
    </location>
    <ligand>
        <name>Zn(2+)</name>
        <dbReference type="ChEBI" id="CHEBI:29105"/>
        <note>catalytic</note>
    </ligand>
</feature>
<dbReference type="OrthoDB" id="9811984at2"/>
<accession>A0A1I0AAN6</accession>
<comment type="function">
    <text evidence="7">Single strand-specific metallo-endoribonuclease involved in late-stage 70S ribosome quality control and in maturation of the 3' terminus of the 16S rRNA.</text>
</comment>
<organism evidence="8 9">
    <name type="scientific">Draconibacterium orientale</name>
    <dbReference type="NCBI Taxonomy" id="1168034"/>
    <lineage>
        <taxon>Bacteria</taxon>
        <taxon>Pseudomonadati</taxon>
        <taxon>Bacteroidota</taxon>
        <taxon>Bacteroidia</taxon>
        <taxon>Marinilabiliales</taxon>
        <taxon>Prolixibacteraceae</taxon>
        <taxon>Draconibacterium</taxon>
    </lineage>
</organism>
<reference evidence="8 9" key="1">
    <citation type="submission" date="2016-10" db="EMBL/GenBank/DDBJ databases">
        <authorList>
            <person name="de Groot N.N."/>
        </authorList>
    </citation>
    <scope>NUCLEOTIDE SEQUENCE [LARGE SCALE GENOMIC DNA]</scope>
    <source>
        <strain evidence="8 9">DSM 25947</strain>
    </source>
</reference>
<comment type="similarity">
    <text evidence="1 7">Belongs to the endoribonuclease YbeY family.</text>
</comment>
<dbReference type="SUPFAM" id="SSF55486">
    <property type="entry name" value="Metalloproteases ('zincins'), catalytic domain"/>
    <property type="match status" value="1"/>
</dbReference>
<keyword evidence="5 7" id="KW-0378">Hydrolase</keyword>
<evidence type="ECO:0000256" key="6">
    <source>
        <dbReference type="ARBA" id="ARBA00022833"/>
    </source>
</evidence>
<comment type="subcellular location">
    <subcellularLocation>
        <location evidence="7">Cytoplasm</location>
    </subcellularLocation>
</comment>
<keyword evidence="6 7" id="KW-0862">Zinc</keyword>
<name>A0A1I0AAN6_9BACT</name>
<dbReference type="PANTHER" id="PTHR46986">
    <property type="entry name" value="ENDORIBONUCLEASE YBEY, CHLOROPLASTIC"/>
    <property type="match status" value="1"/>
</dbReference>
<keyword evidence="7" id="KW-0698">rRNA processing</keyword>